<sequence length="764" mass="82756">MAANTPNQNTNMAIIGKPLDRVDGHLKVTGIATFVAEFNQPNMAYAFPVRSTIAKGSITGFDLILAEKSGGVISILTHENAPRLQPFDPLEIKKTGGFLAENLIPLQDNKVHYFGQFIAVVLAETFEEARHAATLVKVSYAKEKADADLNEALLKSSVREGAQLNKGQASAIIETSNLKIEQTYTTPAQNHHPMEPHAAIAIWDGADKLTLYDSTQVIVGMRNITAYFFKLKPEDVRILCPYLGGGFGGKSPAAHNILAAMAGKKINRPVKLVITRQMMQTNVGRRSPTIQKVALACDLQGKLTVIRHQNSSYSNLTDFSEPVGIQTQVLYNAPVREITHQIAKLDMNAPTYMRAPGHAVGSFALESAIDEMAYELRMDPVQFRILNHASTDPVKKINFSSNHLLECFQIGVEKFGWASRKIQPRQTRNGQWLVGYGMATSVHHGVRRPATVRIQLSNDGMATVMTASQELGTGTYTILTQTAADALGIAVGKIKVLVGDSDLPPAPFAAGSSTTASVNPAVLAAGELLRCELMRIAIADPKSKLNGRNTKDISFADSKLYLSSDISISDSYKDIMRRNNRETMQASATATPGGAASGATVAPCGPSMDQDQNYDTHKYSFHSFGAHFVEVWVDEDLGTIRVKRVTTVQDIGRVMNEKTARSQVIGGVIFGIGAALMEETVFDNRWASPVTRTLADYHVPVNLDVPPIDVHFIGKPDPHISSIGSKGVGEVGIVGVSAAIANAVFNATGKRLRNLPFTPDKLFV</sequence>
<dbReference type="Gene3D" id="3.30.365.10">
    <property type="entry name" value="Aldehyde oxidase/xanthine dehydrogenase, molybdopterin binding domain"/>
    <property type="match status" value="4"/>
</dbReference>
<proteinExistence type="predicted"/>
<evidence type="ECO:0000256" key="2">
    <source>
        <dbReference type="ARBA" id="ARBA00023002"/>
    </source>
</evidence>
<keyword evidence="1" id="KW-0500">Molybdenum</keyword>
<feature type="domain" description="Aldehyde oxidase/xanthine dehydrogenase a/b hammerhead" evidence="3">
    <location>
        <begin position="29"/>
        <end position="144"/>
    </location>
</feature>
<dbReference type="Proteomes" id="UP000291485">
    <property type="component" value="Unassembled WGS sequence"/>
</dbReference>
<protein>
    <submittedName>
        <fullName evidence="4">Xanthine dehydrogenase family protein molybdopterin-binding subunit</fullName>
    </submittedName>
</protein>
<gene>
    <name evidence="4" type="ORF">EZ449_21655</name>
</gene>
<dbReference type="Gene3D" id="3.90.1170.50">
    <property type="entry name" value="Aldehyde oxidase/xanthine dehydrogenase, a/b hammerhead"/>
    <property type="match status" value="1"/>
</dbReference>
<dbReference type="Pfam" id="PF02738">
    <property type="entry name" value="MoCoBD_1"/>
    <property type="match status" value="1"/>
</dbReference>
<dbReference type="SMART" id="SM01008">
    <property type="entry name" value="Ald_Xan_dh_C"/>
    <property type="match status" value="1"/>
</dbReference>
<keyword evidence="5" id="KW-1185">Reference proteome</keyword>
<dbReference type="SUPFAM" id="SSF56003">
    <property type="entry name" value="Molybdenum cofactor-binding domain"/>
    <property type="match status" value="1"/>
</dbReference>
<organism evidence="4 5">
    <name type="scientific">Pedobacter frigidisoli</name>
    <dbReference type="NCBI Taxonomy" id="2530455"/>
    <lineage>
        <taxon>Bacteria</taxon>
        <taxon>Pseudomonadati</taxon>
        <taxon>Bacteroidota</taxon>
        <taxon>Sphingobacteriia</taxon>
        <taxon>Sphingobacteriales</taxon>
        <taxon>Sphingobacteriaceae</taxon>
        <taxon>Pedobacter</taxon>
    </lineage>
</organism>
<evidence type="ECO:0000313" key="4">
    <source>
        <dbReference type="EMBL" id="TCC98128.1"/>
    </source>
</evidence>
<dbReference type="InterPro" id="IPR000674">
    <property type="entry name" value="Ald_Oxase/Xan_DH_a/b"/>
</dbReference>
<dbReference type="GO" id="GO:0016491">
    <property type="term" value="F:oxidoreductase activity"/>
    <property type="evidence" value="ECO:0007669"/>
    <property type="project" value="UniProtKB-KW"/>
</dbReference>
<dbReference type="Pfam" id="PF01315">
    <property type="entry name" value="Ald_Xan_dh_C"/>
    <property type="match status" value="1"/>
</dbReference>
<dbReference type="InterPro" id="IPR008274">
    <property type="entry name" value="AldOxase/xan_DH_MoCoBD1"/>
</dbReference>
<dbReference type="AlphaFoldDB" id="A0A4R0ND04"/>
<dbReference type="InterPro" id="IPR046867">
    <property type="entry name" value="AldOxase/xan_DH_MoCoBD2"/>
</dbReference>
<dbReference type="InterPro" id="IPR016208">
    <property type="entry name" value="Ald_Oxase/xanthine_DH-like"/>
</dbReference>
<dbReference type="Pfam" id="PF20256">
    <property type="entry name" value="MoCoBD_2"/>
    <property type="match status" value="1"/>
</dbReference>
<accession>A0A4R0ND04</accession>
<name>A0A4R0ND04_9SPHI</name>
<dbReference type="SUPFAM" id="SSF54665">
    <property type="entry name" value="CO dehydrogenase molybdoprotein N-domain-like"/>
    <property type="match status" value="1"/>
</dbReference>
<dbReference type="PANTHER" id="PTHR11908:SF132">
    <property type="entry name" value="ALDEHYDE OXIDASE 1-RELATED"/>
    <property type="match status" value="1"/>
</dbReference>
<evidence type="ECO:0000256" key="1">
    <source>
        <dbReference type="ARBA" id="ARBA00022505"/>
    </source>
</evidence>
<dbReference type="InterPro" id="IPR036856">
    <property type="entry name" value="Ald_Oxase/Xan_DH_a/b_sf"/>
</dbReference>
<dbReference type="EMBL" id="SJSN01000031">
    <property type="protein sequence ID" value="TCC98128.1"/>
    <property type="molecule type" value="Genomic_DNA"/>
</dbReference>
<dbReference type="PANTHER" id="PTHR11908">
    <property type="entry name" value="XANTHINE DEHYDROGENASE"/>
    <property type="match status" value="1"/>
</dbReference>
<keyword evidence="2" id="KW-0560">Oxidoreductase</keyword>
<comment type="caution">
    <text evidence="4">The sequence shown here is derived from an EMBL/GenBank/DDBJ whole genome shotgun (WGS) entry which is preliminary data.</text>
</comment>
<dbReference type="RefSeq" id="WP_131562851.1">
    <property type="nucleotide sequence ID" value="NZ_SJSN01000031.1"/>
</dbReference>
<reference evidence="4 5" key="1">
    <citation type="submission" date="2019-02" db="EMBL/GenBank/DDBJ databases">
        <title>Pedobacter sp. RP-3-11 sp. nov., isolated from Arctic soil.</title>
        <authorList>
            <person name="Dahal R.H."/>
        </authorList>
    </citation>
    <scope>NUCLEOTIDE SEQUENCE [LARGE SCALE GENOMIC DNA]</scope>
    <source>
        <strain evidence="4 5">RP-3-11</strain>
    </source>
</reference>
<evidence type="ECO:0000259" key="3">
    <source>
        <dbReference type="SMART" id="SM01008"/>
    </source>
</evidence>
<dbReference type="GO" id="GO:0005506">
    <property type="term" value="F:iron ion binding"/>
    <property type="evidence" value="ECO:0007669"/>
    <property type="project" value="InterPro"/>
</dbReference>
<dbReference type="OrthoDB" id="9759099at2"/>
<dbReference type="InterPro" id="IPR037165">
    <property type="entry name" value="AldOxase/xan_DH_Mopterin-bd_sf"/>
</dbReference>
<evidence type="ECO:0000313" key="5">
    <source>
        <dbReference type="Proteomes" id="UP000291485"/>
    </source>
</evidence>